<reference evidence="1" key="4">
    <citation type="submission" date="2019-03" db="UniProtKB">
        <authorList>
            <consortium name="EnsemblPlants"/>
        </authorList>
    </citation>
    <scope>IDENTIFICATION</scope>
</reference>
<evidence type="ECO:0000313" key="1">
    <source>
        <dbReference type="EnsemblPlants" id="AET6Gv20560500.13"/>
    </source>
</evidence>
<accession>A0A453P0B0</accession>
<dbReference type="Proteomes" id="UP000015105">
    <property type="component" value="Chromosome 6D"/>
</dbReference>
<reference evidence="1" key="3">
    <citation type="journal article" date="2017" name="Nature">
        <title>Genome sequence of the progenitor of the wheat D genome Aegilops tauschii.</title>
        <authorList>
            <person name="Luo M.C."/>
            <person name="Gu Y.Q."/>
            <person name="Puiu D."/>
            <person name="Wang H."/>
            <person name="Twardziok S.O."/>
            <person name="Deal K.R."/>
            <person name="Huo N."/>
            <person name="Zhu T."/>
            <person name="Wang L."/>
            <person name="Wang Y."/>
            <person name="McGuire P.E."/>
            <person name="Liu S."/>
            <person name="Long H."/>
            <person name="Ramasamy R.K."/>
            <person name="Rodriguez J.C."/>
            <person name="Van S.L."/>
            <person name="Yuan L."/>
            <person name="Wang Z."/>
            <person name="Xia Z."/>
            <person name="Xiao L."/>
            <person name="Anderson O.D."/>
            <person name="Ouyang S."/>
            <person name="Liang Y."/>
            <person name="Zimin A.V."/>
            <person name="Pertea G."/>
            <person name="Qi P."/>
            <person name="Bennetzen J.L."/>
            <person name="Dai X."/>
            <person name="Dawson M.W."/>
            <person name="Muller H.G."/>
            <person name="Kugler K."/>
            <person name="Rivarola-Duarte L."/>
            <person name="Spannagl M."/>
            <person name="Mayer K.F.X."/>
            <person name="Lu F.H."/>
            <person name="Bevan M.W."/>
            <person name="Leroy P."/>
            <person name="Li P."/>
            <person name="You F.M."/>
            <person name="Sun Q."/>
            <person name="Liu Z."/>
            <person name="Lyons E."/>
            <person name="Wicker T."/>
            <person name="Salzberg S.L."/>
            <person name="Devos K.M."/>
            <person name="Dvorak J."/>
        </authorList>
    </citation>
    <scope>NUCLEOTIDE SEQUENCE [LARGE SCALE GENOMIC DNA]</scope>
    <source>
        <strain evidence="1">cv. AL8/78</strain>
    </source>
</reference>
<proteinExistence type="predicted"/>
<protein>
    <submittedName>
        <fullName evidence="1">Uncharacterized protein</fullName>
    </submittedName>
</protein>
<evidence type="ECO:0000313" key="2">
    <source>
        <dbReference type="Proteomes" id="UP000015105"/>
    </source>
</evidence>
<sequence>MLRTRQINSLMPSWFCTTPCGRRCPSVELTARLAATEQLSSSWNQKRIEWTDLVGWGLLKALKTIC</sequence>
<reference evidence="2" key="1">
    <citation type="journal article" date="2014" name="Science">
        <title>Ancient hybridizations among the ancestral genomes of bread wheat.</title>
        <authorList>
            <consortium name="International Wheat Genome Sequencing Consortium,"/>
            <person name="Marcussen T."/>
            <person name="Sandve S.R."/>
            <person name="Heier L."/>
            <person name="Spannagl M."/>
            <person name="Pfeifer M."/>
            <person name="Jakobsen K.S."/>
            <person name="Wulff B.B."/>
            <person name="Steuernagel B."/>
            <person name="Mayer K.F."/>
            <person name="Olsen O.A."/>
        </authorList>
    </citation>
    <scope>NUCLEOTIDE SEQUENCE [LARGE SCALE GENOMIC DNA]</scope>
    <source>
        <strain evidence="2">cv. AL8/78</strain>
    </source>
</reference>
<dbReference type="Gramene" id="AET6Gv20560500.13">
    <property type="protein sequence ID" value="AET6Gv20560500.13"/>
    <property type="gene ID" value="AET6Gv20560500"/>
</dbReference>
<dbReference type="AlphaFoldDB" id="A0A453P0B0"/>
<keyword evidence="2" id="KW-1185">Reference proteome</keyword>
<organism evidence="1 2">
    <name type="scientific">Aegilops tauschii subsp. strangulata</name>
    <name type="common">Goatgrass</name>
    <dbReference type="NCBI Taxonomy" id="200361"/>
    <lineage>
        <taxon>Eukaryota</taxon>
        <taxon>Viridiplantae</taxon>
        <taxon>Streptophyta</taxon>
        <taxon>Embryophyta</taxon>
        <taxon>Tracheophyta</taxon>
        <taxon>Spermatophyta</taxon>
        <taxon>Magnoliopsida</taxon>
        <taxon>Liliopsida</taxon>
        <taxon>Poales</taxon>
        <taxon>Poaceae</taxon>
        <taxon>BOP clade</taxon>
        <taxon>Pooideae</taxon>
        <taxon>Triticodae</taxon>
        <taxon>Triticeae</taxon>
        <taxon>Triticinae</taxon>
        <taxon>Aegilops</taxon>
    </lineage>
</organism>
<dbReference type="EnsemblPlants" id="AET6Gv20560500.13">
    <property type="protein sequence ID" value="AET6Gv20560500.13"/>
    <property type="gene ID" value="AET6Gv20560500"/>
</dbReference>
<name>A0A453P0B0_AEGTS</name>
<reference evidence="2" key="2">
    <citation type="journal article" date="2017" name="Nat. Plants">
        <title>The Aegilops tauschii genome reveals multiple impacts of transposons.</title>
        <authorList>
            <person name="Zhao G."/>
            <person name="Zou C."/>
            <person name="Li K."/>
            <person name="Wang K."/>
            <person name="Li T."/>
            <person name="Gao L."/>
            <person name="Zhang X."/>
            <person name="Wang H."/>
            <person name="Yang Z."/>
            <person name="Liu X."/>
            <person name="Jiang W."/>
            <person name="Mao L."/>
            <person name="Kong X."/>
            <person name="Jiao Y."/>
            <person name="Jia J."/>
        </authorList>
    </citation>
    <scope>NUCLEOTIDE SEQUENCE [LARGE SCALE GENOMIC DNA]</scope>
    <source>
        <strain evidence="2">cv. AL8/78</strain>
    </source>
</reference>
<reference evidence="1" key="5">
    <citation type="journal article" date="2021" name="G3 (Bethesda)">
        <title>Aegilops tauschii genome assembly Aet v5.0 features greater sequence contiguity and improved annotation.</title>
        <authorList>
            <person name="Wang L."/>
            <person name="Zhu T."/>
            <person name="Rodriguez J.C."/>
            <person name="Deal K.R."/>
            <person name="Dubcovsky J."/>
            <person name="McGuire P.E."/>
            <person name="Lux T."/>
            <person name="Spannagl M."/>
            <person name="Mayer K.F.X."/>
            <person name="Baldrich P."/>
            <person name="Meyers B.C."/>
            <person name="Huo N."/>
            <person name="Gu Y.Q."/>
            <person name="Zhou H."/>
            <person name="Devos K.M."/>
            <person name="Bennetzen J.L."/>
            <person name="Unver T."/>
            <person name="Budak H."/>
            <person name="Gulick P.J."/>
            <person name="Galiba G."/>
            <person name="Kalapos B."/>
            <person name="Nelson D.R."/>
            <person name="Li P."/>
            <person name="You F.M."/>
            <person name="Luo M.C."/>
            <person name="Dvorak J."/>
        </authorList>
    </citation>
    <scope>NUCLEOTIDE SEQUENCE [LARGE SCALE GENOMIC DNA]</scope>
    <source>
        <strain evidence="1">cv. AL8/78</strain>
    </source>
</reference>